<dbReference type="InterPro" id="IPR051531">
    <property type="entry name" value="N-acetyltransferase"/>
</dbReference>
<name>A0A165NDT0_9AGAM</name>
<dbReference type="EMBL" id="KV425639">
    <property type="protein sequence ID" value="KZT19509.1"/>
    <property type="molecule type" value="Genomic_DNA"/>
</dbReference>
<dbReference type="CDD" id="cd04301">
    <property type="entry name" value="NAT_SF"/>
    <property type="match status" value="1"/>
</dbReference>
<dbReference type="PANTHER" id="PTHR43792">
    <property type="entry name" value="GNAT FAMILY, PUTATIVE (AFU_ORTHOLOGUE AFUA_3G00765)-RELATED-RELATED"/>
    <property type="match status" value="1"/>
</dbReference>
<sequence length="179" mass="20725">MFETDRLILRAFRESDWEYILKLWNNPTTQRFLWLDYVTPRGDKFVKDVLKPGMENATLYVIITSKDKRQANGEGEVMGYCEMAIANPKNREGHLEIGLLPEWQGMGYGTEALRFVVDHGFREFQLHRMSLGVLEGNAAARAVYTKMQVPKFAEFWICANDIAWLRFTVDLKRRAGGGR</sequence>
<keyword evidence="2" id="KW-0808">Transferase</keyword>
<keyword evidence="2" id="KW-0012">Acyltransferase</keyword>
<dbReference type="Proteomes" id="UP000076761">
    <property type="component" value="Unassembled WGS sequence"/>
</dbReference>
<organism evidence="2 3">
    <name type="scientific">Neolentinus lepideus HHB14362 ss-1</name>
    <dbReference type="NCBI Taxonomy" id="1314782"/>
    <lineage>
        <taxon>Eukaryota</taxon>
        <taxon>Fungi</taxon>
        <taxon>Dikarya</taxon>
        <taxon>Basidiomycota</taxon>
        <taxon>Agaricomycotina</taxon>
        <taxon>Agaricomycetes</taxon>
        <taxon>Gloeophyllales</taxon>
        <taxon>Gloeophyllaceae</taxon>
        <taxon>Neolentinus</taxon>
    </lineage>
</organism>
<dbReference type="OrthoDB" id="630895at2759"/>
<dbReference type="InParanoid" id="A0A165NDT0"/>
<dbReference type="Pfam" id="PF13302">
    <property type="entry name" value="Acetyltransf_3"/>
    <property type="match status" value="1"/>
</dbReference>
<accession>A0A165NDT0</accession>
<dbReference type="InterPro" id="IPR000182">
    <property type="entry name" value="GNAT_dom"/>
</dbReference>
<reference evidence="2 3" key="1">
    <citation type="journal article" date="2016" name="Mol. Biol. Evol.">
        <title>Comparative Genomics of Early-Diverging Mushroom-Forming Fungi Provides Insights into the Origins of Lignocellulose Decay Capabilities.</title>
        <authorList>
            <person name="Nagy L.G."/>
            <person name="Riley R."/>
            <person name="Tritt A."/>
            <person name="Adam C."/>
            <person name="Daum C."/>
            <person name="Floudas D."/>
            <person name="Sun H."/>
            <person name="Yadav J.S."/>
            <person name="Pangilinan J."/>
            <person name="Larsson K.H."/>
            <person name="Matsuura K."/>
            <person name="Barry K."/>
            <person name="Labutti K."/>
            <person name="Kuo R."/>
            <person name="Ohm R.A."/>
            <person name="Bhattacharya S.S."/>
            <person name="Shirouzu T."/>
            <person name="Yoshinaga Y."/>
            <person name="Martin F.M."/>
            <person name="Grigoriev I.V."/>
            <person name="Hibbett D.S."/>
        </authorList>
    </citation>
    <scope>NUCLEOTIDE SEQUENCE [LARGE SCALE GENOMIC DNA]</scope>
    <source>
        <strain evidence="2 3">HHB14362 ss-1</strain>
    </source>
</reference>
<dbReference type="SUPFAM" id="SSF55729">
    <property type="entry name" value="Acyl-CoA N-acyltransferases (Nat)"/>
    <property type="match status" value="1"/>
</dbReference>
<protein>
    <submittedName>
        <fullName evidence="2">Acyl-CoA N-acyltransferase</fullName>
    </submittedName>
</protein>
<keyword evidence="3" id="KW-1185">Reference proteome</keyword>
<dbReference type="InterPro" id="IPR016181">
    <property type="entry name" value="Acyl_CoA_acyltransferase"/>
</dbReference>
<evidence type="ECO:0000313" key="2">
    <source>
        <dbReference type="EMBL" id="KZT19509.1"/>
    </source>
</evidence>
<gene>
    <name evidence="2" type="ORF">NEOLEDRAFT_1141961</name>
</gene>
<evidence type="ECO:0000313" key="3">
    <source>
        <dbReference type="Proteomes" id="UP000076761"/>
    </source>
</evidence>
<dbReference type="PROSITE" id="PS51186">
    <property type="entry name" value="GNAT"/>
    <property type="match status" value="1"/>
</dbReference>
<proteinExistence type="predicted"/>
<evidence type="ECO:0000259" key="1">
    <source>
        <dbReference type="PROSITE" id="PS51186"/>
    </source>
</evidence>
<dbReference type="Gene3D" id="3.40.630.30">
    <property type="match status" value="1"/>
</dbReference>
<dbReference type="STRING" id="1314782.A0A165NDT0"/>
<dbReference type="GO" id="GO:0016747">
    <property type="term" value="F:acyltransferase activity, transferring groups other than amino-acyl groups"/>
    <property type="evidence" value="ECO:0007669"/>
    <property type="project" value="InterPro"/>
</dbReference>
<dbReference type="AlphaFoldDB" id="A0A165NDT0"/>
<feature type="domain" description="N-acetyltransferase" evidence="1">
    <location>
        <begin position="7"/>
        <end position="170"/>
    </location>
</feature>